<feature type="region of interest" description="Disordered" evidence="3">
    <location>
        <begin position="191"/>
        <end position="220"/>
    </location>
</feature>
<dbReference type="InterPro" id="IPR032675">
    <property type="entry name" value="LRR_dom_sf"/>
</dbReference>
<protein>
    <submittedName>
        <fullName evidence="4">GM25913</fullName>
    </submittedName>
</protein>
<dbReference type="EMBL" id="CH480815">
    <property type="protein sequence ID" value="EDW42281.1"/>
    <property type="molecule type" value="Genomic_DNA"/>
</dbReference>
<keyword evidence="5" id="KW-1185">Reference proteome</keyword>
<dbReference type="PANTHER" id="PTHR48051:SF46">
    <property type="entry name" value="LEUCINE RICH REPEAT-CONTAINING DOMAIN PROTEIN"/>
    <property type="match status" value="1"/>
</dbReference>
<proteinExistence type="predicted"/>
<evidence type="ECO:0000313" key="4">
    <source>
        <dbReference type="EMBL" id="EDW42281.1"/>
    </source>
</evidence>
<dbReference type="SMART" id="SM00364">
    <property type="entry name" value="LRR_BAC"/>
    <property type="match status" value="9"/>
</dbReference>
<dbReference type="GO" id="GO:0005737">
    <property type="term" value="C:cytoplasm"/>
    <property type="evidence" value="ECO:0007669"/>
    <property type="project" value="TreeGrafter"/>
</dbReference>
<dbReference type="InterPro" id="IPR001611">
    <property type="entry name" value="Leu-rich_rpt"/>
</dbReference>
<dbReference type="HOGENOM" id="CLU_000288_18_23_1"/>
<organism evidence="5">
    <name type="scientific">Drosophila sechellia</name>
    <name type="common">Fruit fly</name>
    <dbReference type="NCBI Taxonomy" id="7238"/>
    <lineage>
        <taxon>Eukaryota</taxon>
        <taxon>Metazoa</taxon>
        <taxon>Ecdysozoa</taxon>
        <taxon>Arthropoda</taxon>
        <taxon>Hexapoda</taxon>
        <taxon>Insecta</taxon>
        <taxon>Pterygota</taxon>
        <taxon>Neoptera</taxon>
        <taxon>Endopterygota</taxon>
        <taxon>Diptera</taxon>
        <taxon>Brachycera</taxon>
        <taxon>Muscomorpha</taxon>
        <taxon>Ephydroidea</taxon>
        <taxon>Drosophilidae</taxon>
        <taxon>Drosophila</taxon>
        <taxon>Sophophora</taxon>
    </lineage>
</organism>
<dbReference type="InterPro" id="IPR050216">
    <property type="entry name" value="LRR_domain-containing"/>
</dbReference>
<accession>B4HFP6</accession>
<evidence type="ECO:0000256" key="2">
    <source>
        <dbReference type="ARBA" id="ARBA00022737"/>
    </source>
</evidence>
<dbReference type="PANTHER" id="PTHR48051">
    <property type="match status" value="1"/>
</dbReference>
<dbReference type="FunFam" id="3.80.10.10:FF:000193">
    <property type="entry name" value="Leucine-rich repeat-containing protein 40"/>
    <property type="match status" value="1"/>
</dbReference>
<evidence type="ECO:0000256" key="1">
    <source>
        <dbReference type="ARBA" id="ARBA00022614"/>
    </source>
</evidence>
<dbReference type="FunFam" id="3.80.10.10:FF:000923">
    <property type="entry name" value="Flyers-cup, isoform F"/>
    <property type="match status" value="1"/>
</dbReference>
<dbReference type="SMART" id="SM00369">
    <property type="entry name" value="LRR_TYP"/>
    <property type="match status" value="13"/>
</dbReference>
<dbReference type="AlphaFoldDB" id="B4HFP6"/>
<evidence type="ECO:0000256" key="3">
    <source>
        <dbReference type="SAM" id="MobiDB-lite"/>
    </source>
</evidence>
<dbReference type="Pfam" id="PF13855">
    <property type="entry name" value="LRR_8"/>
    <property type="match status" value="3"/>
</dbReference>
<dbReference type="FunFam" id="3.80.10.10:FF:000116">
    <property type="entry name" value="Leucine-rich repeat-containing protein 40"/>
    <property type="match status" value="1"/>
</dbReference>
<dbReference type="OMA" id="CMLHKLT"/>
<name>B4HFP6_DROSE</name>
<dbReference type="PROSITE" id="PS51450">
    <property type="entry name" value="LRR"/>
    <property type="match status" value="5"/>
</dbReference>
<dbReference type="PhylomeDB" id="B4HFP6"/>
<dbReference type="Pfam" id="PF00560">
    <property type="entry name" value="LRR_1"/>
    <property type="match status" value="1"/>
</dbReference>
<gene>
    <name evidence="4" type="primary">Dsec\GM25913</name>
    <name evidence="4" type="ORF">Dsec_GM25913</name>
</gene>
<feature type="compositionally biased region" description="Basic and acidic residues" evidence="3">
    <location>
        <begin position="211"/>
        <end position="220"/>
    </location>
</feature>
<sequence length="898" mass="102587">MMNFSNVELGSFRGAQECDQASAFGGDFDFGHSCFTHYGCPSDMSDKAVRGRGNLSTSRITRCAQSPRQAPVVHSPRTNCAFRPIFHERSTHEDDQVLTQELWKLARKSGTLNLSNKALARVVTQEQLRRWKSMVPPKTSQPAIDQWSPGLVDSSALWFQFMKQLTSFCMCGPYPRRRRYYQIREFQMASSADELESEDPDDELELDDPEPPTHSEDLPKRLYDINEADADSKAVNLEELTIKEEDAWWNQVPLNNLDLSSNTLTHISPKIENLQSLTVLTLHDNALVELPPEIGKLEKLMRLNVSHNKLSQLPREMYSLPELRHLNISYNEFDELNPDISDLHMLEFLDGGHNNIQSLPGGIGFLVRLTALLLPNNHIKELPPDLVNMRSLQKIDLMHNDLTSLPEDMGLLRKLECLYLQHNDILELPEFEGNEALSELHASNNFIKIIPKAMCSNLPHLKILDLRDNKITELPDELCLLRNLNRLDVSNNTVSVLPVTLSSLAHLISLQVEGNPIKTIRRDILQCGTTRILKTLHDRAMAKAKEEGGGIDDASTSAGISVTRLRGGQMDDGDIPGNFPDSFHHQQQQNGFQCHCPYPCQQQQMQQQFCVYEPLRNCQQYDRQTQGHIYDPENYQQQHQNASLRSLFVQQQQQRMEYPYPGCFMYQQQQQQQFSYEQDPSSRSAVHPRWVYKLRHTRTLAVNLEELTSVPDQVFQIARDEGVHVVDFARNQLSTLPNGLQHMKDLVTELVLSNNVIGYVPQFISQFTRISFLNLSNNLLNDLPTEFGVLNTLRELNIANNRFPCIPNCVYELQGLEILIASENHIKMLNVSGLQNMRRLSTLDLRNNDIETVPPILGNLTNITHLELVGNPFRQPRHQILMKGTDAIMSYLRDRIPT</sequence>
<keyword evidence="2" id="KW-0677">Repeat</keyword>
<dbReference type="Gene3D" id="3.80.10.10">
    <property type="entry name" value="Ribonuclease Inhibitor"/>
    <property type="match status" value="4"/>
</dbReference>
<dbReference type="InterPro" id="IPR003591">
    <property type="entry name" value="Leu-rich_rpt_typical-subtyp"/>
</dbReference>
<dbReference type="Proteomes" id="UP000001292">
    <property type="component" value="Unassembled WGS sequence"/>
</dbReference>
<keyword evidence="1" id="KW-0433">Leucine-rich repeat</keyword>
<feature type="compositionally biased region" description="Acidic residues" evidence="3">
    <location>
        <begin position="193"/>
        <end position="210"/>
    </location>
</feature>
<dbReference type="SUPFAM" id="SSF52058">
    <property type="entry name" value="L domain-like"/>
    <property type="match status" value="2"/>
</dbReference>
<evidence type="ECO:0000313" key="5">
    <source>
        <dbReference type="Proteomes" id="UP000001292"/>
    </source>
</evidence>
<dbReference type="STRING" id="7238.B4HFP6"/>
<reference evidence="4 5" key="1">
    <citation type="journal article" date="2007" name="Nature">
        <title>Evolution of genes and genomes on the Drosophila phylogeny.</title>
        <authorList>
            <consortium name="Drosophila 12 Genomes Consortium"/>
            <person name="Clark A.G."/>
            <person name="Eisen M.B."/>
            <person name="Smith D.R."/>
            <person name="Bergman C.M."/>
            <person name="Oliver B."/>
            <person name="Markow T.A."/>
            <person name="Kaufman T.C."/>
            <person name="Kellis M."/>
            <person name="Gelbart W."/>
            <person name="Iyer V.N."/>
            <person name="Pollard D.A."/>
            <person name="Sackton T.B."/>
            <person name="Larracuente A.M."/>
            <person name="Singh N.D."/>
            <person name="Abad J.P."/>
            <person name="Abt D.N."/>
            <person name="Adryan B."/>
            <person name="Aguade M."/>
            <person name="Akashi H."/>
            <person name="Anderson W.W."/>
            <person name="Aquadro C.F."/>
            <person name="Ardell D.H."/>
            <person name="Arguello R."/>
            <person name="Artieri C.G."/>
            <person name="Barbash D.A."/>
            <person name="Barker D."/>
            <person name="Barsanti P."/>
            <person name="Batterham P."/>
            <person name="Batzoglou S."/>
            <person name="Begun D."/>
            <person name="Bhutkar A."/>
            <person name="Blanco E."/>
            <person name="Bosak S.A."/>
            <person name="Bradley R.K."/>
            <person name="Brand A.D."/>
            <person name="Brent M.R."/>
            <person name="Brooks A.N."/>
            <person name="Brown R.H."/>
            <person name="Butlin R.K."/>
            <person name="Caggese C."/>
            <person name="Calvi B.R."/>
            <person name="Bernardo de Carvalho A."/>
            <person name="Caspi A."/>
            <person name="Castrezana S."/>
            <person name="Celniker S.E."/>
            <person name="Chang J.L."/>
            <person name="Chapple C."/>
            <person name="Chatterji S."/>
            <person name="Chinwalla A."/>
            <person name="Civetta A."/>
            <person name="Clifton S.W."/>
            <person name="Comeron J.M."/>
            <person name="Costello J.C."/>
            <person name="Coyne J.A."/>
            <person name="Daub J."/>
            <person name="David R.G."/>
            <person name="Delcher A.L."/>
            <person name="Delehaunty K."/>
            <person name="Do C.B."/>
            <person name="Ebling H."/>
            <person name="Edwards K."/>
            <person name="Eickbush T."/>
            <person name="Evans J.D."/>
            <person name="Filipski A."/>
            <person name="Findeiss S."/>
            <person name="Freyhult E."/>
            <person name="Fulton L."/>
            <person name="Fulton R."/>
            <person name="Garcia A.C."/>
            <person name="Gardiner A."/>
            <person name="Garfield D.A."/>
            <person name="Garvin B.E."/>
            <person name="Gibson G."/>
            <person name="Gilbert D."/>
            <person name="Gnerre S."/>
            <person name="Godfrey J."/>
            <person name="Good R."/>
            <person name="Gotea V."/>
            <person name="Gravely B."/>
            <person name="Greenberg A.J."/>
            <person name="Griffiths-Jones S."/>
            <person name="Gross S."/>
            <person name="Guigo R."/>
            <person name="Gustafson E.A."/>
            <person name="Haerty W."/>
            <person name="Hahn M.W."/>
            <person name="Halligan D.L."/>
            <person name="Halpern A.L."/>
            <person name="Halter G.M."/>
            <person name="Han M.V."/>
            <person name="Heger A."/>
            <person name="Hillier L."/>
            <person name="Hinrichs A.S."/>
            <person name="Holmes I."/>
            <person name="Hoskins R.A."/>
            <person name="Hubisz M.J."/>
            <person name="Hultmark D."/>
            <person name="Huntley M.A."/>
            <person name="Jaffe D.B."/>
            <person name="Jagadeeshan S."/>
            <person name="Jeck W.R."/>
            <person name="Johnson J."/>
            <person name="Jones C.D."/>
            <person name="Jordan W.C."/>
            <person name="Karpen G.H."/>
            <person name="Kataoka E."/>
            <person name="Keightley P.D."/>
            <person name="Kheradpour P."/>
            <person name="Kirkness E.F."/>
            <person name="Koerich L.B."/>
            <person name="Kristiansen K."/>
            <person name="Kudrna D."/>
            <person name="Kulathinal R.J."/>
            <person name="Kumar S."/>
            <person name="Kwok R."/>
            <person name="Lander E."/>
            <person name="Langley C.H."/>
            <person name="Lapoint R."/>
            <person name="Lazzaro B.P."/>
            <person name="Lee S.J."/>
            <person name="Levesque L."/>
            <person name="Li R."/>
            <person name="Lin C.F."/>
            <person name="Lin M.F."/>
            <person name="Lindblad-Toh K."/>
            <person name="Llopart A."/>
            <person name="Long M."/>
            <person name="Low L."/>
            <person name="Lozovsky E."/>
            <person name="Lu J."/>
            <person name="Luo M."/>
            <person name="Machado C.A."/>
            <person name="Makalowski W."/>
            <person name="Marzo M."/>
            <person name="Matsuda M."/>
            <person name="Matzkin L."/>
            <person name="McAllister B."/>
            <person name="McBride C.S."/>
            <person name="McKernan B."/>
            <person name="McKernan K."/>
            <person name="Mendez-Lago M."/>
            <person name="Minx P."/>
            <person name="Mollenhauer M.U."/>
            <person name="Montooth K."/>
            <person name="Mount S.M."/>
            <person name="Mu X."/>
            <person name="Myers E."/>
            <person name="Negre B."/>
            <person name="Newfeld S."/>
            <person name="Nielsen R."/>
            <person name="Noor M.A."/>
            <person name="O'Grady P."/>
            <person name="Pachter L."/>
            <person name="Papaceit M."/>
            <person name="Parisi M.J."/>
            <person name="Parisi M."/>
            <person name="Parts L."/>
            <person name="Pedersen J.S."/>
            <person name="Pesole G."/>
            <person name="Phillippy A.M."/>
            <person name="Ponting C.P."/>
            <person name="Pop M."/>
            <person name="Porcelli D."/>
            <person name="Powell J.R."/>
            <person name="Prohaska S."/>
            <person name="Pruitt K."/>
            <person name="Puig M."/>
            <person name="Quesneville H."/>
            <person name="Ram K.R."/>
            <person name="Rand D."/>
            <person name="Rasmussen M.D."/>
            <person name="Reed L.K."/>
            <person name="Reenan R."/>
            <person name="Reily A."/>
            <person name="Remington K.A."/>
            <person name="Rieger T.T."/>
            <person name="Ritchie M.G."/>
            <person name="Robin C."/>
            <person name="Rogers Y.H."/>
            <person name="Rohde C."/>
            <person name="Rozas J."/>
            <person name="Rubenfield M.J."/>
            <person name="Ruiz A."/>
            <person name="Russo S."/>
            <person name="Salzberg S.L."/>
            <person name="Sanchez-Gracia A."/>
            <person name="Saranga D.J."/>
            <person name="Sato H."/>
            <person name="Schaeffer S.W."/>
            <person name="Schatz M.C."/>
            <person name="Schlenke T."/>
            <person name="Schwartz R."/>
            <person name="Segarra C."/>
            <person name="Singh R.S."/>
            <person name="Sirot L."/>
            <person name="Sirota M."/>
            <person name="Sisneros N.B."/>
            <person name="Smith C.D."/>
            <person name="Smith T.F."/>
            <person name="Spieth J."/>
            <person name="Stage D.E."/>
            <person name="Stark A."/>
            <person name="Stephan W."/>
            <person name="Strausberg R.L."/>
            <person name="Strempel S."/>
            <person name="Sturgill D."/>
            <person name="Sutton G."/>
            <person name="Sutton G.G."/>
            <person name="Tao W."/>
            <person name="Teichmann S."/>
            <person name="Tobari Y.N."/>
            <person name="Tomimura Y."/>
            <person name="Tsolas J.M."/>
            <person name="Valente V.L."/>
            <person name="Venter E."/>
            <person name="Venter J.C."/>
            <person name="Vicario S."/>
            <person name="Vieira F.G."/>
            <person name="Vilella A.J."/>
            <person name="Villasante A."/>
            <person name="Walenz B."/>
            <person name="Wang J."/>
            <person name="Wasserman M."/>
            <person name="Watts T."/>
            <person name="Wilson D."/>
            <person name="Wilson R.K."/>
            <person name="Wing R.A."/>
            <person name="Wolfner M.F."/>
            <person name="Wong A."/>
            <person name="Wong G.K."/>
            <person name="Wu C.I."/>
            <person name="Wu G."/>
            <person name="Yamamoto D."/>
            <person name="Yang H.P."/>
            <person name="Yang S.P."/>
            <person name="Yorke J.A."/>
            <person name="Yoshida K."/>
            <person name="Zdobnov E."/>
            <person name="Zhang P."/>
            <person name="Zhang Y."/>
            <person name="Zimin A.V."/>
            <person name="Baldwin J."/>
            <person name="Abdouelleil A."/>
            <person name="Abdulkadir J."/>
            <person name="Abebe A."/>
            <person name="Abera B."/>
            <person name="Abreu J."/>
            <person name="Acer S.C."/>
            <person name="Aftuck L."/>
            <person name="Alexander A."/>
            <person name="An P."/>
            <person name="Anderson E."/>
            <person name="Anderson S."/>
            <person name="Arachi H."/>
            <person name="Azer M."/>
            <person name="Bachantsang P."/>
            <person name="Barry A."/>
            <person name="Bayul T."/>
            <person name="Berlin A."/>
            <person name="Bessette D."/>
            <person name="Bloom T."/>
            <person name="Blye J."/>
            <person name="Boguslavskiy L."/>
            <person name="Bonnet C."/>
            <person name="Boukhgalter B."/>
            <person name="Bourzgui I."/>
            <person name="Brown A."/>
            <person name="Cahill P."/>
            <person name="Channer S."/>
            <person name="Cheshatsang Y."/>
            <person name="Chuda L."/>
            <person name="Citroen M."/>
            <person name="Collymore A."/>
            <person name="Cooke P."/>
            <person name="Costello M."/>
            <person name="D'Aco K."/>
            <person name="Daza R."/>
            <person name="De Haan G."/>
            <person name="DeGray S."/>
            <person name="DeMaso C."/>
            <person name="Dhargay N."/>
            <person name="Dooley K."/>
            <person name="Dooley E."/>
            <person name="Doricent M."/>
            <person name="Dorje P."/>
            <person name="Dorjee K."/>
            <person name="Dupes A."/>
            <person name="Elong R."/>
            <person name="Falk J."/>
            <person name="Farina A."/>
            <person name="Faro S."/>
            <person name="Ferguson D."/>
            <person name="Fisher S."/>
            <person name="Foley C.D."/>
            <person name="Franke A."/>
            <person name="Friedrich D."/>
            <person name="Gadbois L."/>
            <person name="Gearin G."/>
            <person name="Gearin C.R."/>
            <person name="Giannoukos G."/>
            <person name="Goode T."/>
            <person name="Graham J."/>
            <person name="Grandbois E."/>
            <person name="Grewal S."/>
            <person name="Gyaltsen K."/>
            <person name="Hafez N."/>
            <person name="Hagos B."/>
            <person name="Hall J."/>
            <person name="Henson C."/>
            <person name="Hollinger A."/>
            <person name="Honan T."/>
            <person name="Huard M.D."/>
            <person name="Hughes L."/>
            <person name="Hurhula B."/>
            <person name="Husby M.E."/>
            <person name="Kamat A."/>
            <person name="Kanga B."/>
            <person name="Kashin S."/>
            <person name="Khazanovich D."/>
            <person name="Kisner P."/>
            <person name="Lance K."/>
            <person name="Lara M."/>
            <person name="Lee W."/>
            <person name="Lennon N."/>
            <person name="Letendre F."/>
            <person name="LeVine R."/>
            <person name="Lipovsky A."/>
            <person name="Liu X."/>
            <person name="Liu J."/>
            <person name="Liu S."/>
            <person name="Lokyitsang T."/>
            <person name="Lokyitsang Y."/>
            <person name="Lubonja R."/>
            <person name="Lui A."/>
            <person name="MacDonald P."/>
            <person name="Magnisalis V."/>
            <person name="Maru K."/>
            <person name="Matthews C."/>
            <person name="McCusker W."/>
            <person name="McDonough S."/>
            <person name="Mehta T."/>
            <person name="Meldrim J."/>
            <person name="Meneus L."/>
            <person name="Mihai O."/>
            <person name="Mihalev A."/>
            <person name="Mihova T."/>
            <person name="Mittelman R."/>
            <person name="Mlenga V."/>
            <person name="Montmayeur A."/>
            <person name="Mulrain L."/>
            <person name="Navidi A."/>
            <person name="Naylor J."/>
            <person name="Negash T."/>
            <person name="Nguyen T."/>
            <person name="Nguyen N."/>
            <person name="Nicol R."/>
            <person name="Norbu C."/>
            <person name="Norbu N."/>
            <person name="Novod N."/>
            <person name="O'Neill B."/>
            <person name="Osman S."/>
            <person name="Markiewicz E."/>
            <person name="Oyono O.L."/>
            <person name="Patti C."/>
            <person name="Phunkhang P."/>
            <person name="Pierre F."/>
            <person name="Priest M."/>
            <person name="Raghuraman S."/>
            <person name="Rege F."/>
            <person name="Reyes R."/>
            <person name="Rise C."/>
            <person name="Rogov P."/>
            <person name="Ross K."/>
            <person name="Ryan E."/>
            <person name="Settipalli S."/>
            <person name="Shea T."/>
            <person name="Sherpa N."/>
            <person name="Shi L."/>
            <person name="Shih D."/>
            <person name="Sparrow T."/>
            <person name="Spaulding J."/>
            <person name="Stalker J."/>
            <person name="Stange-Thomann N."/>
            <person name="Stavropoulos S."/>
            <person name="Stone C."/>
            <person name="Strader C."/>
            <person name="Tesfaye S."/>
            <person name="Thomson T."/>
            <person name="Thoulutsang Y."/>
            <person name="Thoulutsang D."/>
            <person name="Topham K."/>
            <person name="Topping I."/>
            <person name="Tsamla T."/>
            <person name="Vassiliev H."/>
            <person name="Vo A."/>
            <person name="Wangchuk T."/>
            <person name="Wangdi T."/>
            <person name="Weiand M."/>
            <person name="Wilkinson J."/>
            <person name="Wilson A."/>
            <person name="Yadav S."/>
            <person name="Young G."/>
            <person name="Yu Q."/>
            <person name="Zembek L."/>
            <person name="Zhong D."/>
            <person name="Zimmer A."/>
            <person name="Zwirko Z."/>
            <person name="Jaffe D.B."/>
            <person name="Alvarez P."/>
            <person name="Brockman W."/>
            <person name="Butler J."/>
            <person name="Chin C."/>
            <person name="Gnerre S."/>
            <person name="Grabherr M."/>
            <person name="Kleber M."/>
            <person name="Mauceli E."/>
            <person name="MacCallum I."/>
        </authorList>
    </citation>
    <scope>NUCLEOTIDE SEQUENCE [LARGE SCALE GENOMIC DNA]</scope>
    <source>
        <strain evidence="5">Rob3c / Tucson 14021-0248.25</strain>
    </source>
</reference>